<dbReference type="Pfam" id="PF06754">
    <property type="entry name" value="PhnG"/>
    <property type="match status" value="1"/>
</dbReference>
<dbReference type="AlphaFoldDB" id="A0A806KEV2"/>
<sequence length="141" mass="15525">MDKQTLSRISAFADTNALQSLAAKAAGGRELLFLKKPEKTMVLLQVKEPVKQSLFYLGEMLAVHCIVELAGVRGAAVIMGDDFSKVQAAAVLDAAHTGNFSEFSVIEKELLNLEEKRQKENAKHTAAVKDTQVRFHVLEDR</sequence>
<dbReference type="InterPro" id="IPR009609">
    <property type="entry name" value="Phosphonate_metab_PhnG"/>
</dbReference>
<reference evidence="1" key="1">
    <citation type="submission" date="2012-03" db="EMBL/GenBank/DDBJ databases">
        <title>Functional metagenomics reveals considerable lignocellulase gene clusters in the gut microbiome of a wood-feeding higher termite.</title>
        <authorList>
            <person name="Liu N."/>
        </authorList>
    </citation>
    <scope>NUCLEOTIDE SEQUENCE</scope>
</reference>
<organism evidence="1">
    <name type="scientific">uncultured bacterium contig00060</name>
    <dbReference type="NCBI Taxonomy" id="1181543"/>
    <lineage>
        <taxon>Bacteria</taxon>
        <taxon>environmental samples</taxon>
    </lineage>
</organism>
<accession>A0A806KEV2</accession>
<dbReference type="GO" id="GO:0019634">
    <property type="term" value="P:organic phosphonate metabolic process"/>
    <property type="evidence" value="ECO:0007669"/>
    <property type="project" value="InterPro"/>
</dbReference>
<dbReference type="GO" id="GO:0015716">
    <property type="term" value="P:organic phosphonate transport"/>
    <property type="evidence" value="ECO:0007669"/>
    <property type="project" value="InterPro"/>
</dbReference>
<evidence type="ECO:0008006" key="2">
    <source>
        <dbReference type="Google" id="ProtNLM"/>
    </source>
</evidence>
<evidence type="ECO:0000313" key="1">
    <source>
        <dbReference type="EMBL" id="AGS53177.1"/>
    </source>
</evidence>
<proteinExistence type="predicted"/>
<protein>
    <recommendedName>
        <fullName evidence="2">Phosphonate C-P lyase system protein PhnG</fullName>
    </recommendedName>
</protein>
<name>A0A806KEV2_9BACT</name>
<dbReference type="EMBL" id="JQ844223">
    <property type="protein sequence ID" value="AGS53177.1"/>
    <property type="molecule type" value="Genomic_DNA"/>
</dbReference>